<dbReference type="InterPro" id="IPR003675">
    <property type="entry name" value="Rce1/LyrA-like_dom"/>
</dbReference>
<dbReference type="AlphaFoldDB" id="A0A7S1FKR1"/>
<evidence type="ECO:0000313" key="3">
    <source>
        <dbReference type="EMBL" id="CAD8874519.1"/>
    </source>
</evidence>
<feature type="domain" description="CAAX prenyl protease 2/Lysostaphin resistance protein A-like" evidence="2">
    <location>
        <begin position="237"/>
        <end position="309"/>
    </location>
</feature>
<dbReference type="EMBL" id="HBFR01002571">
    <property type="protein sequence ID" value="CAD8874519.1"/>
    <property type="molecule type" value="Transcribed_RNA"/>
</dbReference>
<reference evidence="3" key="1">
    <citation type="submission" date="2021-01" db="EMBL/GenBank/DDBJ databases">
        <authorList>
            <person name="Corre E."/>
            <person name="Pelletier E."/>
            <person name="Niang G."/>
            <person name="Scheremetjew M."/>
            <person name="Finn R."/>
            <person name="Kale V."/>
            <person name="Holt S."/>
            <person name="Cochrane G."/>
            <person name="Meng A."/>
            <person name="Brown T."/>
            <person name="Cohen L."/>
        </authorList>
    </citation>
    <scope>NUCLEOTIDE SEQUENCE</scope>
    <source>
        <strain evidence="3">308</strain>
    </source>
</reference>
<evidence type="ECO:0000259" key="2">
    <source>
        <dbReference type="Pfam" id="PF02517"/>
    </source>
</evidence>
<protein>
    <recommendedName>
        <fullName evidence="2">CAAX prenyl protease 2/Lysostaphin resistance protein A-like domain-containing protein</fullName>
    </recommendedName>
</protein>
<evidence type="ECO:0000256" key="1">
    <source>
        <dbReference type="SAM" id="Phobius"/>
    </source>
</evidence>
<accession>A0A7S1FKR1</accession>
<keyword evidence="1" id="KW-1133">Transmembrane helix</keyword>
<organism evidence="3">
    <name type="scientific">Corethron hystrix</name>
    <dbReference type="NCBI Taxonomy" id="216773"/>
    <lineage>
        <taxon>Eukaryota</taxon>
        <taxon>Sar</taxon>
        <taxon>Stramenopiles</taxon>
        <taxon>Ochrophyta</taxon>
        <taxon>Bacillariophyta</taxon>
        <taxon>Coscinodiscophyceae</taxon>
        <taxon>Corethrophycidae</taxon>
        <taxon>Corethrales</taxon>
        <taxon>Corethraceae</taxon>
        <taxon>Corethron</taxon>
    </lineage>
</organism>
<keyword evidence="1" id="KW-0812">Transmembrane</keyword>
<feature type="transmembrane region" description="Helical" evidence="1">
    <location>
        <begin position="275"/>
        <end position="303"/>
    </location>
</feature>
<proteinExistence type="predicted"/>
<sequence length="386" mass="42328">MEKVHRSRSSLITGVSARCLTQKSIFNYVLATLLLGTCQRIEFSYALITDMHSPKTLISTRTRPCTTRHFNPFQNEVRDPLFLLDSYGPVGISKHRSSLSEKTAMWSSSKTSILSAKPSDPIEFDPKTAVMLVGAQASLAVIAVAASMILNTPSTGAFGTAFDLTDLDAVATGVEKTVPLLTIAGFFEVVEWAYDKYGPAEEDENSIIASFKKVTEATQTSVLSFLGSERKLFPEAFITSVGLGLAAGVGEELLFRGVLQSAITENIGVGPIPSLFLTSIIFGLLHFATPLYAFLAFLASLYFGSMYMDPNVDNLIVSFYHIVLKFLDLKSLFSKDRTGFLVMLFSFHASFCFSHICSNYHQNLSHIVIHKMIITHTDSNGLSHSL</sequence>
<gene>
    <name evidence="3" type="ORF">CHYS00102_LOCUS1694</name>
</gene>
<dbReference type="GO" id="GO:0004175">
    <property type="term" value="F:endopeptidase activity"/>
    <property type="evidence" value="ECO:0007669"/>
    <property type="project" value="UniProtKB-ARBA"/>
</dbReference>
<keyword evidence="1" id="KW-0472">Membrane</keyword>
<name>A0A7S1FKR1_9STRA</name>
<dbReference type="GO" id="GO:0080120">
    <property type="term" value="P:CAAX-box protein maturation"/>
    <property type="evidence" value="ECO:0007669"/>
    <property type="project" value="UniProtKB-ARBA"/>
</dbReference>
<dbReference type="Pfam" id="PF02517">
    <property type="entry name" value="Rce1-like"/>
    <property type="match status" value="1"/>
</dbReference>